<dbReference type="InterPro" id="IPR011161">
    <property type="entry name" value="MHC_I-like_Ag-recog"/>
</dbReference>
<dbReference type="InterPro" id="IPR037055">
    <property type="entry name" value="MHC_I-like_Ag-recog_sf"/>
</dbReference>
<dbReference type="SUPFAM" id="SSF54452">
    <property type="entry name" value="MHC antigen-recognition domain"/>
    <property type="match status" value="1"/>
</dbReference>
<dbReference type="InterPro" id="IPR011162">
    <property type="entry name" value="MHC_I/II-like_Ag-recog"/>
</dbReference>
<dbReference type="InterPro" id="IPR007110">
    <property type="entry name" value="Ig-like_dom"/>
</dbReference>
<evidence type="ECO:0000256" key="1">
    <source>
        <dbReference type="ARBA" id="ARBA00023180"/>
    </source>
</evidence>
<dbReference type="PANTHER" id="PTHR16675:SF235">
    <property type="entry name" value="SHKT DOMAIN-CONTAINING PROTEIN"/>
    <property type="match status" value="1"/>
</dbReference>
<reference evidence="3 4" key="1">
    <citation type="journal article" date="2018" name="Nat. Ecol. Evol.">
        <title>Shark genomes provide insights into elasmobranch evolution and the origin of vertebrates.</title>
        <authorList>
            <person name="Hara Y"/>
            <person name="Yamaguchi K"/>
            <person name="Onimaru K"/>
            <person name="Kadota M"/>
            <person name="Koyanagi M"/>
            <person name="Keeley SD"/>
            <person name="Tatsumi K"/>
            <person name="Tanaka K"/>
            <person name="Motone F"/>
            <person name="Kageyama Y"/>
            <person name="Nozu R"/>
            <person name="Adachi N"/>
            <person name="Nishimura O"/>
            <person name="Nakagawa R"/>
            <person name="Tanegashima C"/>
            <person name="Kiyatake I"/>
            <person name="Matsumoto R"/>
            <person name="Murakumo K"/>
            <person name="Nishida K"/>
            <person name="Terakita A"/>
            <person name="Kuratani S"/>
            <person name="Sato K"/>
            <person name="Hyodo S Kuraku.S."/>
        </authorList>
    </citation>
    <scope>NUCLEOTIDE SEQUENCE [LARGE SCALE GENOMIC DNA]</scope>
</reference>
<dbReference type="GO" id="GO:0006955">
    <property type="term" value="P:immune response"/>
    <property type="evidence" value="ECO:0007669"/>
    <property type="project" value="TreeGrafter"/>
</dbReference>
<dbReference type="Proteomes" id="UP000287033">
    <property type="component" value="Unassembled WGS sequence"/>
</dbReference>
<dbReference type="GO" id="GO:0005615">
    <property type="term" value="C:extracellular space"/>
    <property type="evidence" value="ECO:0007669"/>
    <property type="project" value="TreeGrafter"/>
</dbReference>
<dbReference type="AlphaFoldDB" id="A0A401RGG1"/>
<dbReference type="Pfam" id="PF07654">
    <property type="entry name" value="C1-set"/>
    <property type="match status" value="1"/>
</dbReference>
<dbReference type="InterPro" id="IPR003597">
    <property type="entry name" value="Ig_C1-set"/>
</dbReference>
<dbReference type="InterPro" id="IPR050208">
    <property type="entry name" value="MHC_class-I_related"/>
</dbReference>
<dbReference type="OrthoDB" id="8936120at2759"/>
<gene>
    <name evidence="3" type="ORF">chiPu_0022472</name>
</gene>
<keyword evidence="1" id="KW-0325">Glycoprotein</keyword>
<organism evidence="3 4">
    <name type="scientific">Chiloscyllium punctatum</name>
    <name type="common">Brownbanded bambooshark</name>
    <name type="synonym">Hemiscyllium punctatum</name>
    <dbReference type="NCBI Taxonomy" id="137246"/>
    <lineage>
        <taxon>Eukaryota</taxon>
        <taxon>Metazoa</taxon>
        <taxon>Chordata</taxon>
        <taxon>Craniata</taxon>
        <taxon>Vertebrata</taxon>
        <taxon>Chondrichthyes</taxon>
        <taxon>Elasmobranchii</taxon>
        <taxon>Galeomorphii</taxon>
        <taxon>Galeoidea</taxon>
        <taxon>Orectolobiformes</taxon>
        <taxon>Hemiscylliidae</taxon>
        <taxon>Chiloscyllium</taxon>
    </lineage>
</organism>
<dbReference type="Gene3D" id="2.60.40.10">
    <property type="entry name" value="Immunoglobulins"/>
    <property type="match status" value="1"/>
</dbReference>
<accession>A0A401RGG1</accession>
<sequence length="184" mass="21491">VHIFQRITTVEISDDGSIKRSMRFGFDGKDFISLDPNRMRWITSNPIAVMTKEKWDSDESWNNYWKRHLEDAYVENLNTYLKAGKDYFKRKVQPEVFISRREPNGQDKPLTLSCLVTGFYPVDVEVTWLRNGEVMSETHSSGVRPNHDGTHQIQKEIEVNAGDEDQYSCQIEHSSLAEAQLYQW</sequence>
<name>A0A401RGG1_CHIPU</name>
<dbReference type="SMART" id="SM00407">
    <property type="entry name" value="IGc1"/>
    <property type="match status" value="1"/>
</dbReference>
<evidence type="ECO:0000313" key="4">
    <source>
        <dbReference type="Proteomes" id="UP000287033"/>
    </source>
</evidence>
<feature type="non-terminal residue" evidence="3">
    <location>
        <position position="184"/>
    </location>
</feature>
<dbReference type="InterPro" id="IPR013783">
    <property type="entry name" value="Ig-like_fold"/>
</dbReference>
<protein>
    <recommendedName>
        <fullName evidence="2">Ig-like domain-containing protein</fullName>
    </recommendedName>
</protein>
<feature type="non-terminal residue" evidence="3">
    <location>
        <position position="1"/>
    </location>
</feature>
<proteinExistence type="predicted"/>
<comment type="caution">
    <text evidence="3">The sequence shown here is derived from an EMBL/GenBank/DDBJ whole genome shotgun (WGS) entry which is preliminary data.</text>
</comment>
<evidence type="ECO:0000259" key="2">
    <source>
        <dbReference type="PROSITE" id="PS50835"/>
    </source>
</evidence>
<dbReference type="STRING" id="137246.A0A401RGG1"/>
<dbReference type="PANTHER" id="PTHR16675">
    <property type="entry name" value="MHC CLASS I-RELATED"/>
    <property type="match status" value="1"/>
</dbReference>
<dbReference type="EMBL" id="BEZZ01008104">
    <property type="protein sequence ID" value="GCC17217.1"/>
    <property type="molecule type" value="Genomic_DNA"/>
</dbReference>
<dbReference type="Pfam" id="PF00129">
    <property type="entry name" value="MHC_I"/>
    <property type="match status" value="1"/>
</dbReference>
<dbReference type="InterPro" id="IPR036179">
    <property type="entry name" value="Ig-like_dom_sf"/>
</dbReference>
<dbReference type="Gene3D" id="3.30.500.10">
    <property type="entry name" value="MHC class I-like antigen recognition-like"/>
    <property type="match status" value="1"/>
</dbReference>
<evidence type="ECO:0000313" key="3">
    <source>
        <dbReference type="EMBL" id="GCC17217.1"/>
    </source>
</evidence>
<dbReference type="PROSITE" id="PS50835">
    <property type="entry name" value="IG_LIKE"/>
    <property type="match status" value="1"/>
</dbReference>
<dbReference type="SUPFAM" id="SSF48726">
    <property type="entry name" value="Immunoglobulin"/>
    <property type="match status" value="1"/>
</dbReference>
<dbReference type="GO" id="GO:0009897">
    <property type="term" value="C:external side of plasma membrane"/>
    <property type="evidence" value="ECO:0007669"/>
    <property type="project" value="TreeGrafter"/>
</dbReference>
<feature type="domain" description="Ig-like" evidence="2">
    <location>
        <begin position="94"/>
        <end position="182"/>
    </location>
</feature>
<keyword evidence="4" id="KW-1185">Reference proteome</keyword>
<dbReference type="OMA" id="EICEYET"/>